<accession>A0A0L0TDG1</accession>
<organism evidence="1 2">
    <name type="scientific">Allomyces macrogynus (strain ATCC 38327)</name>
    <name type="common">Allomyces javanicus var. macrogynus</name>
    <dbReference type="NCBI Taxonomy" id="578462"/>
    <lineage>
        <taxon>Eukaryota</taxon>
        <taxon>Fungi</taxon>
        <taxon>Fungi incertae sedis</taxon>
        <taxon>Blastocladiomycota</taxon>
        <taxon>Blastocladiomycetes</taxon>
        <taxon>Blastocladiales</taxon>
        <taxon>Blastocladiaceae</taxon>
        <taxon>Allomyces</taxon>
    </lineage>
</organism>
<dbReference type="AlphaFoldDB" id="A0A0L0TDG1"/>
<reference evidence="2" key="2">
    <citation type="submission" date="2009-11" db="EMBL/GenBank/DDBJ databases">
        <title>The Genome Sequence of Allomyces macrogynus strain ATCC 38327.</title>
        <authorList>
            <consortium name="The Broad Institute Genome Sequencing Platform"/>
            <person name="Russ C."/>
            <person name="Cuomo C."/>
            <person name="Shea T."/>
            <person name="Young S.K."/>
            <person name="Zeng Q."/>
            <person name="Koehrsen M."/>
            <person name="Haas B."/>
            <person name="Borodovsky M."/>
            <person name="Guigo R."/>
            <person name="Alvarado L."/>
            <person name="Berlin A."/>
            <person name="Borenstein D."/>
            <person name="Chen Z."/>
            <person name="Engels R."/>
            <person name="Freedman E."/>
            <person name="Gellesch M."/>
            <person name="Goldberg J."/>
            <person name="Griggs A."/>
            <person name="Gujja S."/>
            <person name="Heiman D."/>
            <person name="Hepburn T."/>
            <person name="Howarth C."/>
            <person name="Jen D."/>
            <person name="Larson L."/>
            <person name="Lewis B."/>
            <person name="Mehta T."/>
            <person name="Park D."/>
            <person name="Pearson M."/>
            <person name="Roberts A."/>
            <person name="Saif S."/>
            <person name="Shenoy N."/>
            <person name="Sisk P."/>
            <person name="Stolte C."/>
            <person name="Sykes S."/>
            <person name="Walk T."/>
            <person name="White J."/>
            <person name="Yandava C."/>
            <person name="Burger G."/>
            <person name="Gray M.W."/>
            <person name="Holland P.W.H."/>
            <person name="King N."/>
            <person name="Lang F.B.F."/>
            <person name="Roger A.J."/>
            <person name="Ruiz-Trillo I."/>
            <person name="Lander E."/>
            <person name="Nusbaum C."/>
        </authorList>
    </citation>
    <scope>NUCLEOTIDE SEQUENCE [LARGE SCALE GENOMIC DNA]</scope>
    <source>
        <strain evidence="2">ATCC 38327</strain>
    </source>
</reference>
<dbReference type="VEuPathDB" id="FungiDB:AMAG_20507"/>
<feature type="non-terminal residue" evidence="1">
    <location>
        <position position="1"/>
    </location>
</feature>
<keyword evidence="2" id="KW-1185">Reference proteome</keyword>
<dbReference type="Proteomes" id="UP000054350">
    <property type="component" value="Unassembled WGS sequence"/>
</dbReference>
<sequence>AYADLLKQLRDLGLSWRHASVPTTADLMQQPALPVDATIAAAASGQLLHSALVYHNRLVALMQSLPEIIGQRSPDIQGQQAERSVGYITDLFKMVEAERVAIAPAWRELVAVQQLVHDIQQLTGPEHPTGEWVEHNVVAREALTMSTTKLMCDRVLYLNLLTPAAASTVQSMSLAMNEYLQQLRAAYPSRTGVILFNAETLLSEWAQRKDSFCDTLAKTIAQSPRDKLVLDGIMEYLTPSLPSTTPHPHALEDL</sequence>
<dbReference type="EMBL" id="GG745382">
    <property type="protein sequence ID" value="KNE72710.1"/>
    <property type="molecule type" value="Genomic_DNA"/>
</dbReference>
<dbReference type="OrthoDB" id="5186at2759"/>
<protein>
    <submittedName>
        <fullName evidence="1">Uncharacterized protein</fullName>
    </submittedName>
</protein>
<evidence type="ECO:0000313" key="1">
    <source>
        <dbReference type="EMBL" id="KNE72710.1"/>
    </source>
</evidence>
<feature type="non-terminal residue" evidence="1">
    <location>
        <position position="254"/>
    </location>
</feature>
<evidence type="ECO:0000313" key="2">
    <source>
        <dbReference type="Proteomes" id="UP000054350"/>
    </source>
</evidence>
<reference evidence="1 2" key="1">
    <citation type="submission" date="2009-11" db="EMBL/GenBank/DDBJ databases">
        <title>Annotation of Allomyces macrogynus ATCC 38327.</title>
        <authorList>
            <consortium name="The Broad Institute Genome Sequencing Platform"/>
            <person name="Russ C."/>
            <person name="Cuomo C."/>
            <person name="Burger G."/>
            <person name="Gray M.W."/>
            <person name="Holland P.W.H."/>
            <person name="King N."/>
            <person name="Lang F.B.F."/>
            <person name="Roger A.J."/>
            <person name="Ruiz-Trillo I."/>
            <person name="Young S.K."/>
            <person name="Zeng Q."/>
            <person name="Gargeya S."/>
            <person name="Fitzgerald M."/>
            <person name="Haas B."/>
            <person name="Abouelleil A."/>
            <person name="Alvarado L."/>
            <person name="Arachchi H.M."/>
            <person name="Berlin A."/>
            <person name="Chapman S.B."/>
            <person name="Gearin G."/>
            <person name="Goldberg J."/>
            <person name="Griggs A."/>
            <person name="Gujja S."/>
            <person name="Hansen M."/>
            <person name="Heiman D."/>
            <person name="Howarth C."/>
            <person name="Larimer J."/>
            <person name="Lui A."/>
            <person name="MacDonald P.J.P."/>
            <person name="McCowen C."/>
            <person name="Montmayeur A."/>
            <person name="Murphy C."/>
            <person name="Neiman D."/>
            <person name="Pearson M."/>
            <person name="Priest M."/>
            <person name="Roberts A."/>
            <person name="Saif S."/>
            <person name="Shea T."/>
            <person name="Sisk P."/>
            <person name="Stolte C."/>
            <person name="Sykes S."/>
            <person name="Wortman J."/>
            <person name="Nusbaum C."/>
            <person name="Birren B."/>
        </authorList>
    </citation>
    <scope>NUCLEOTIDE SEQUENCE [LARGE SCALE GENOMIC DNA]</scope>
    <source>
        <strain evidence="1 2">ATCC 38327</strain>
    </source>
</reference>
<gene>
    <name evidence="1" type="ORF">AMAG_20507</name>
</gene>
<proteinExistence type="predicted"/>
<name>A0A0L0TDG1_ALLM3</name>